<dbReference type="AlphaFoldDB" id="A0A8J8NGN3"/>
<keyword evidence="2" id="KW-1185">Reference proteome</keyword>
<name>A0A8J8NGN3_HALGN</name>
<organism evidence="1 2">
    <name type="scientific">Halteria grandinella</name>
    <dbReference type="NCBI Taxonomy" id="5974"/>
    <lineage>
        <taxon>Eukaryota</taxon>
        <taxon>Sar</taxon>
        <taxon>Alveolata</taxon>
        <taxon>Ciliophora</taxon>
        <taxon>Intramacronucleata</taxon>
        <taxon>Spirotrichea</taxon>
        <taxon>Stichotrichia</taxon>
        <taxon>Sporadotrichida</taxon>
        <taxon>Halteriidae</taxon>
        <taxon>Halteria</taxon>
    </lineage>
</organism>
<gene>
    <name evidence="1" type="ORF">FGO68_gene11891</name>
</gene>
<accession>A0A8J8NGN3</accession>
<dbReference type="Proteomes" id="UP000785679">
    <property type="component" value="Unassembled WGS sequence"/>
</dbReference>
<sequence length="102" mass="11740">MQQQSIKSSQLILQQSCSTLLQEPASIPCSTPHYLDSIKDLLAKGMAHWDQALLFYKGTVEHVSVIFIGQERRSQRNFAVRHIFLEMIFKFFRASIVQNSLI</sequence>
<protein>
    <submittedName>
        <fullName evidence="1">Uncharacterized protein</fullName>
    </submittedName>
</protein>
<evidence type="ECO:0000313" key="2">
    <source>
        <dbReference type="Proteomes" id="UP000785679"/>
    </source>
</evidence>
<dbReference type="EMBL" id="RRYP01016631">
    <property type="protein sequence ID" value="TNV74791.1"/>
    <property type="molecule type" value="Genomic_DNA"/>
</dbReference>
<proteinExistence type="predicted"/>
<reference evidence="1" key="1">
    <citation type="submission" date="2019-06" db="EMBL/GenBank/DDBJ databases">
        <authorList>
            <person name="Zheng W."/>
        </authorList>
    </citation>
    <scope>NUCLEOTIDE SEQUENCE</scope>
    <source>
        <strain evidence="1">QDHG01</strain>
    </source>
</reference>
<comment type="caution">
    <text evidence="1">The sequence shown here is derived from an EMBL/GenBank/DDBJ whole genome shotgun (WGS) entry which is preliminary data.</text>
</comment>
<evidence type="ECO:0000313" key="1">
    <source>
        <dbReference type="EMBL" id="TNV74791.1"/>
    </source>
</evidence>